<dbReference type="Gene3D" id="3.30.43.10">
    <property type="entry name" value="Uridine Diphospho-n-acetylenolpyruvylglucosamine Reductase, domain 2"/>
    <property type="match status" value="1"/>
</dbReference>
<feature type="domain" description="FAD-binding PCMH-type" evidence="10">
    <location>
        <begin position="68"/>
        <end position="246"/>
    </location>
</feature>
<dbReference type="PANTHER" id="PTHR13878:SF53">
    <property type="entry name" value="CYTOKININ DEHYDROGENASE 6"/>
    <property type="match status" value="1"/>
</dbReference>
<dbReference type="InterPro" id="IPR016169">
    <property type="entry name" value="FAD-bd_PCMH_sub2"/>
</dbReference>
<evidence type="ECO:0000256" key="6">
    <source>
        <dbReference type="ARBA" id="ARBA00022827"/>
    </source>
</evidence>
<keyword evidence="4" id="KW-0285">Flavoprotein</keyword>
<protein>
    <recommendedName>
        <fullName evidence="3">cytokinin dehydrogenase</fullName>
        <ecNumber evidence="3">1.5.99.12</ecNumber>
    </recommendedName>
</protein>
<evidence type="ECO:0000256" key="8">
    <source>
        <dbReference type="ARBA" id="ARBA00023180"/>
    </source>
</evidence>
<dbReference type="GO" id="GO:0009690">
    <property type="term" value="P:cytokinin metabolic process"/>
    <property type="evidence" value="ECO:0007669"/>
    <property type="project" value="InterPro"/>
</dbReference>
<dbReference type="Pfam" id="PF01565">
    <property type="entry name" value="FAD_binding_4"/>
    <property type="match status" value="1"/>
</dbReference>
<dbReference type="InterPro" id="IPR016167">
    <property type="entry name" value="FAD-bd_PCMH_sub1"/>
</dbReference>
<dbReference type="EMBL" id="QGNW01002272">
    <property type="protein sequence ID" value="RVW21729.1"/>
    <property type="molecule type" value="Genomic_DNA"/>
</dbReference>
<dbReference type="SUPFAM" id="SSF55103">
    <property type="entry name" value="FAD-linked oxidases, C-terminal domain"/>
    <property type="match status" value="1"/>
</dbReference>
<dbReference type="InterPro" id="IPR015345">
    <property type="entry name" value="Cytokinin_DH_FAD/cytokin-bd"/>
</dbReference>
<keyword evidence="8" id="KW-0325">Glycoprotein</keyword>
<comment type="caution">
    <text evidence="11">The sequence shown here is derived from an EMBL/GenBank/DDBJ whole genome shotgun (WGS) entry which is preliminary data.</text>
</comment>
<dbReference type="Gene3D" id="3.40.462.10">
    <property type="entry name" value="FAD-linked oxidases, C-terminal domain"/>
    <property type="match status" value="2"/>
</dbReference>
<evidence type="ECO:0000256" key="5">
    <source>
        <dbReference type="ARBA" id="ARBA00022729"/>
    </source>
</evidence>
<evidence type="ECO:0000256" key="2">
    <source>
        <dbReference type="ARBA" id="ARBA00005466"/>
    </source>
</evidence>
<name>A0A438CEV0_VITVI</name>
<dbReference type="GO" id="GO:0019139">
    <property type="term" value="F:cytokinin dehydrogenase activity"/>
    <property type="evidence" value="ECO:0007669"/>
    <property type="project" value="UniProtKB-EC"/>
</dbReference>
<comment type="catalytic activity">
    <reaction evidence="9">
        <text>N(6)-dimethylallyladenine + A + H2O = 3-methyl-2-butenal + adenine + AH2</text>
        <dbReference type="Rhea" id="RHEA:13625"/>
        <dbReference type="ChEBI" id="CHEBI:13193"/>
        <dbReference type="ChEBI" id="CHEBI:15377"/>
        <dbReference type="ChEBI" id="CHEBI:15825"/>
        <dbReference type="ChEBI" id="CHEBI:16708"/>
        <dbReference type="ChEBI" id="CHEBI:17499"/>
        <dbReference type="ChEBI" id="CHEBI:17660"/>
        <dbReference type="EC" id="1.5.99.12"/>
    </reaction>
</comment>
<dbReference type="AlphaFoldDB" id="A0A438CEV0"/>
<dbReference type="SUPFAM" id="SSF56176">
    <property type="entry name" value="FAD-binding/transporter-associated domain-like"/>
    <property type="match status" value="1"/>
</dbReference>
<dbReference type="PANTHER" id="PTHR13878">
    <property type="entry name" value="GULONOLACTONE OXIDASE"/>
    <property type="match status" value="1"/>
</dbReference>
<dbReference type="PROSITE" id="PS00862">
    <property type="entry name" value="OX2_COVAL_FAD"/>
    <property type="match status" value="1"/>
</dbReference>
<dbReference type="Gene3D" id="3.30.465.10">
    <property type="match status" value="1"/>
</dbReference>
<gene>
    <name evidence="11" type="primary">CKX6_0</name>
    <name evidence="11" type="ORF">CK203_108223</name>
</gene>
<comment type="cofactor">
    <cofactor evidence="1">
        <name>FAD</name>
        <dbReference type="ChEBI" id="CHEBI:57692"/>
    </cofactor>
</comment>
<dbReference type="GO" id="GO:0071949">
    <property type="term" value="F:FAD binding"/>
    <property type="evidence" value="ECO:0007669"/>
    <property type="project" value="InterPro"/>
</dbReference>
<dbReference type="InterPro" id="IPR006094">
    <property type="entry name" value="Oxid_FAD_bind_N"/>
</dbReference>
<keyword evidence="6" id="KW-0274">FAD</keyword>
<accession>A0A438CEV0</accession>
<evidence type="ECO:0000313" key="12">
    <source>
        <dbReference type="Proteomes" id="UP000288805"/>
    </source>
</evidence>
<keyword evidence="7" id="KW-0560">Oxidoreductase</keyword>
<evidence type="ECO:0000313" key="11">
    <source>
        <dbReference type="EMBL" id="RVW21729.1"/>
    </source>
</evidence>
<evidence type="ECO:0000256" key="7">
    <source>
        <dbReference type="ARBA" id="ARBA00023002"/>
    </source>
</evidence>
<evidence type="ECO:0000256" key="4">
    <source>
        <dbReference type="ARBA" id="ARBA00022630"/>
    </source>
</evidence>
<dbReference type="FunFam" id="3.30.465.10:FF:000021">
    <property type="entry name" value="Cytokinin dehydrogenase 1"/>
    <property type="match status" value="1"/>
</dbReference>
<dbReference type="InterPro" id="IPR036318">
    <property type="entry name" value="FAD-bd_PCMH-like_sf"/>
</dbReference>
<dbReference type="Proteomes" id="UP000288805">
    <property type="component" value="Unassembled WGS sequence"/>
</dbReference>
<evidence type="ECO:0000256" key="9">
    <source>
        <dbReference type="ARBA" id="ARBA00048224"/>
    </source>
</evidence>
<dbReference type="Pfam" id="PF09265">
    <property type="entry name" value="Cytokin-bind"/>
    <property type="match status" value="2"/>
</dbReference>
<dbReference type="InterPro" id="IPR016166">
    <property type="entry name" value="FAD-bd_PCMH"/>
</dbReference>
<organism evidence="11 12">
    <name type="scientific">Vitis vinifera</name>
    <name type="common">Grape</name>
    <dbReference type="NCBI Taxonomy" id="29760"/>
    <lineage>
        <taxon>Eukaryota</taxon>
        <taxon>Viridiplantae</taxon>
        <taxon>Streptophyta</taxon>
        <taxon>Embryophyta</taxon>
        <taxon>Tracheophyta</taxon>
        <taxon>Spermatophyta</taxon>
        <taxon>Magnoliopsida</taxon>
        <taxon>eudicotyledons</taxon>
        <taxon>Gunneridae</taxon>
        <taxon>Pentapetalae</taxon>
        <taxon>rosids</taxon>
        <taxon>Vitales</taxon>
        <taxon>Vitaceae</taxon>
        <taxon>Viteae</taxon>
        <taxon>Vitis</taxon>
    </lineage>
</organism>
<comment type="similarity">
    <text evidence="2">Belongs to the oxygen-dependent FAD-linked oxidoreductase family.</text>
</comment>
<dbReference type="EC" id="1.5.99.12" evidence="3"/>
<evidence type="ECO:0000256" key="1">
    <source>
        <dbReference type="ARBA" id="ARBA00001974"/>
    </source>
</evidence>
<dbReference type="InterPro" id="IPR016164">
    <property type="entry name" value="FAD-linked_Oxase-like_C"/>
</dbReference>
<dbReference type="InterPro" id="IPR016170">
    <property type="entry name" value="Cytok_DH_C_sf"/>
</dbReference>
<reference evidence="11 12" key="1">
    <citation type="journal article" date="2018" name="PLoS Genet.">
        <title>Population sequencing reveals clonal diversity and ancestral inbreeding in the grapevine cultivar Chardonnay.</title>
        <authorList>
            <person name="Roach M.J."/>
            <person name="Johnson D.L."/>
            <person name="Bohlmann J."/>
            <person name="van Vuuren H.J."/>
            <person name="Jones S.J."/>
            <person name="Pretorius I.S."/>
            <person name="Schmidt S.A."/>
            <person name="Borneman A.R."/>
        </authorList>
    </citation>
    <scope>NUCLEOTIDE SEQUENCE [LARGE SCALE GENOMIC DNA]</scope>
    <source>
        <strain evidence="12">cv. Chardonnay</strain>
        <tissue evidence="11">Leaf</tissue>
    </source>
</reference>
<sequence>MRYPAISFLRPSSIRFIASFVILFLGCLTANISLCLPIIPSSLETLSVDGHFSFHGIEHAARDFGNRYQFLPQAVLHPKSVSDIATTIKHVWQMGPGSELTVAARGHGHSLQGQAQAHQGVVINMESLQGTEMQVYTGNFPYVDVSGGELWINILHESLKYGLAPKSWTDYLHLTVGGTLSNAGISGQAFRHGPQISNVHWLEVVTGKGEVINCSKNQNGDLFHSVLGGLGQFGIITRARISLEPAPKMVKWIRVLYSDFSTFARDQEYLISAENTFDYIEGFEVESLLSQLSYIPSTLFLSEVPYIDFLDRVHVSEVKLRSKGLWEVPHPWLNLLVPKSKIHNFAEEVFGKILKDTSNGPILIYPVNKSKWDNRTSAVIPEEDIFYLVAFLSSAVPSSTGTDGLEYILSRNKRILDFCKTARLGVKQYLPHYTTQEEWRTHFGPRWEAFAQRKSAYDPLAILAPGHRIFRKATPFL</sequence>
<dbReference type="InterPro" id="IPR006093">
    <property type="entry name" value="Oxy_OxRdtase_FAD_BS"/>
</dbReference>
<dbReference type="InterPro" id="IPR050432">
    <property type="entry name" value="FAD-linked_Oxidoreductases_BP"/>
</dbReference>
<evidence type="ECO:0000256" key="3">
    <source>
        <dbReference type="ARBA" id="ARBA00011928"/>
    </source>
</evidence>
<evidence type="ECO:0000259" key="10">
    <source>
        <dbReference type="PROSITE" id="PS51387"/>
    </source>
</evidence>
<dbReference type="PROSITE" id="PS51257">
    <property type="entry name" value="PROKAR_LIPOPROTEIN"/>
    <property type="match status" value="1"/>
</dbReference>
<dbReference type="PROSITE" id="PS51387">
    <property type="entry name" value="FAD_PCMH"/>
    <property type="match status" value="1"/>
</dbReference>
<keyword evidence="5" id="KW-0732">Signal</keyword>
<proteinExistence type="inferred from homology"/>